<dbReference type="SUPFAM" id="SSF54001">
    <property type="entry name" value="Cysteine proteinases"/>
    <property type="match status" value="1"/>
</dbReference>
<dbReference type="PANTHER" id="PTHR10589:SF29">
    <property type="entry name" value="UBIQUITIN CARBOXYL-TERMINAL HYDROLASE"/>
    <property type="match status" value="1"/>
</dbReference>
<dbReference type="Pfam" id="PF01088">
    <property type="entry name" value="Peptidase_C12"/>
    <property type="match status" value="1"/>
</dbReference>
<dbReference type="AlphaFoldDB" id="A0A0H1B8T6"/>
<dbReference type="GO" id="GO:0006511">
    <property type="term" value="P:ubiquitin-dependent protein catabolic process"/>
    <property type="evidence" value="ECO:0007669"/>
    <property type="project" value="UniProtKB-UniRule"/>
</dbReference>
<dbReference type="Proteomes" id="UP000053573">
    <property type="component" value="Unassembled WGS sequence"/>
</dbReference>
<feature type="region of interest" description="Disordered" evidence="8">
    <location>
        <begin position="294"/>
        <end position="321"/>
    </location>
</feature>
<evidence type="ECO:0000313" key="11">
    <source>
        <dbReference type="Proteomes" id="UP000053573"/>
    </source>
</evidence>
<comment type="caution">
    <text evidence="10">The sequence shown here is derived from an EMBL/GenBank/DDBJ whole genome shotgun (WGS) entry which is preliminary data.</text>
</comment>
<comment type="catalytic activity">
    <reaction evidence="1 7">
        <text>Thiol-dependent hydrolysis of ester, thioester, amide, peptide and isopeptide bonds formed by the C-terminal Gly of ubiquitin (a 76-residue protein attached to proteins as an intracellular targeting signal).</text>
        <dbReference type="EC" id="3.4.19.12"/>
    </reaction>
</comment>
<dbReference type="Gene3D" id="3.40.532.10">
    <property type="entry name" value="Peptidase C12, ubiquitin carboxyl-terminal hydrolase"/>
    <property type="match status" value="1"/>
</dbReference>
<evidence type="ECO:0000256" key="2">
    <source>
        <dbReference type="ARBA" id="ARBA00012759"/>
    </source>
</evidence>
<keyword evidence="3 7" id="KW-0645">Protease</keyword>
<dbReference type="FunFam" id="3.40.532.10:FF:000010">
    <property type="entry name" value="Ubiquitin carboxyl-terminal hydrolase"/>
    <property type="match status" value="1"/>
</dbReference>
<keyword evidence="6 7" id="KW-0788">Thiol protease</keyword>
<evidence type="ECO:0000256" key="3">
    <source>
        <dbReference type="ARBA" id="ARBA00022670"/>
    </source>
</evidence>
<dbReference type="OrthoDB" id="1924260at2759"/>
<dbReference type="EC" id="3.4.19.12" evidence="2 7"/>
<feature type="active site" description="Proton donor" evidence="7">
    <location>
        <position position="206"/>
    </location>
</feature>
<evidence type="ECO:0000256" key="7">
    <source>
        <dbReference type="PROSITE-ProRule" id="PRU01393"/>
    </source>
</evidence>
<organism evidence="10 11">
    <name type="scientific">Blastomyces silverae</name>
    <dbReference type="NCBI Taxonomy" id="2060906"/>
    <lineage>
        <taxon>Eukaryota</taxon>
        <taxon>Fungi</taxon>
        <taxon>Dikarya</taxon>
        <taxon>Ascomycota</taxon>
        <taxon>Pezizomycotina</taxon>
        <taxon>Eurotiomycetes</taxon>
        <taxon>Eurotiomycetidae</taxon>
        <taxon>Onygenales</taxon>
        <taxon>Ajellomycetaceae</taxon>
        <taxon>Blastomyces</taxon>
    </lineage>
</organism>
<comment type="similarity">
    <text evidence="7">Belongs to the peptidase C12 family.</text>
</comment>
<dbReference type="PANTHER" id="PTHR10589">
    <property type="entry name" value="UBIQUITIN CARBOXYL-TERMINAL HYDROLASE"/>
    <property type="match status" value="1"/>
</dbReference>
<dbReference type="GO" id="GO:0005737">
    <property type="term" value="C:cytoplasm"/>
    <property type="evidence" value="ECO:0007669"/>
    <property type="project" value="TreeGrafter"/>
</dbReference>
<feature type="active site" description="Nucleophile" evidence="7">
    <location>
        <position position="113"/>
    </location>
</feature>
<protein>
    <recommendedName>
        <fullName evidence="2 7">ubiquitinyl hydrolase 1</fullName>
        <ecNumber evidence="2 7">3.4.19.12</ecNumber>
    </recommendedName>
</protein>
<feature type="domain" description="UCH catalytic" evidence="9">
    <location>
        <begin position="34"/>
        <end position="267"/>
    </location>
</feature>
<accession>A0A0H1B8T6</accession>
<evidence type="ECO:0000313" key="10">
    <source>
        <dbReference type="EMBL" id="KLJ05681.1"/>
    </source>
</evidence>
<evidence type="ECO:0000256" key="1">
    <source>
        <dbReference type="ARBA" id="ARBA00000707"/>
    </source>
</evidence>
<dbReference type="CDD" id="cd09617">
    <property type="entry name" value="Peptidase_C12_UCH37_BAP1"/>
    <property type="match status" value="1"/>
</dbReference>
<dbReference type="EMBL" id="LDEV01003553">
    <property type="protein sequence ID" value="KLJ05681.1"/>
    <property type="molecule type" value="Genomic_DNA"/>
</dbReference>
<evidence type="ECO:0000256" key="6">
    <source>
        <dbReference type="ARBA" id="ARBA00022807"/>
    </source>
</evidence>
<dbReference type="GO" id="GO:0004843">
    <property type="term" value="F:cysteine-type deubiquitinase activity"/>
    <property type="evidence" value="ECO:0007669"/>
    <property type="project" value="UniProtKB-UniRule"/>
</dbReference>
<dbReference type="InterPro" id="IPR036959">
    <property type="entry name" value="Peptidase_C12_UCH_sf"/>
</dbReference>
<gene>
    <name evidence="10" type="ORF">EMPG_10880</name>
</gene>
<dbReference type="PROSITE" id="PS52048">
    <property type="entry name" value="UCH_DOMAIN"/>
    <property type="match status" value="1"/>
</dbReference>
<evidence type="ECO:0000256" key="4">
    <source>
        <dbReference type="ARBA" id="ARBA00022786"/>
    </source>
</evidence>
<sequence length="417" mass="47176">MTDRAKRRRLNPPKAFETLPLQPLTEADKAHWNGFCEIESEPALFNVMLRDFGVKGAKVQEVVSLDDEMLEFLHKPVYGLIFLFRWKEDDPDKQESSCPEGIWFANQTSSYACASVALLNIINNVDEIELGEELQHFKDFTMSFTPALRGDAIGNFEFVKRVHNSFARKMDVLNTDLQLKTEAMNRKSKAKKAKNQDYDDSEAGFHFIGFVPAKGKLWKFDGLERQPQNLGDCSGDKWLDLAKPEILARMAEYEEGHIEFSILGLVKDPLIDLKARLATNIKCIATIDEQLSTRDASLPKPDDPATTADGNGNGNGIGHDPFINIAREEVERAEVPEDLRAKYISATQDELATYREELVIAQKDTRIMISEEEQSHRADEDYAAARRHDYGPAVHTWVSLLARKKVIEGLAEEILAY</sequence>
<dbReference type="GO" id="GO:0016579">
    <property type="term" value="P:protein deubiquitination"/>
    <property type="evidence" value="ECO:0007669"/>
    <property type="project" value="TreeGrafter"/>
</dbReference>
<reference evidence="11" key="1">
    <citation type="journal article" date="2015" name="PLoS Genet.">
        <title>The dynamic genome and transcriptome of the human fungal pathogen Blastomyces and close relative Emmonsia.</title>
        <authorList>
            <person name="Munoz J.F."/>
            <person name="Gauthier G.M."/>
            <person name="Desjardins C.A."/>
            <person name="Gallo J.E."/>
            <person name="Holder J."/>
            <person name="Sullivan T.D."/>
            <person name="Marty A.J."/>
            <person name="Carmen J.C."/>
            <person name="Chen Z."/>
            <person name="Ding L."/>
            <person name="Gujja S."/>
            <person name="Magrini V."/>
            <person name="Misas E."/>
            <person name="Mitreva M."/>
            <person name="Priest M."/>
            <person name="Saif S."/>
            <person name="Whiston E.A."/>
            <person name="Young S."/>
            <person name="Zeng Q."/>
            <person name="Goldman W.E."/>
            <person name="Mardis E.R."/>
            <person name="Taylor J.W."/>
            <person name="McEwen J.G."/>
            <person name="Clay O.K."/>
            <person name="Klein B.S."/>
            <person name="Cuomo C.A."/>
        </authorList>
    </citation>
    <scope>NUCLEOTIDE SEQUENCE [LARGE SCALE GENOMIC DNA]</scope>
    <source>
        <strain evidence="11">UAMH 139</strain>
    </source>
</reference>
<feature type="site" description="Transition state stabilizer" evidence="7">
    <location>
        <position position="107"/>
    </location>
</feature>
<evidence type="ECO:0000256" key="8">
    <source>
        <dbReference type="SAM" id="MobiDB-lite"/>
    </source>
</evidence>
<feature type="site" description="Important for enzyme activity" evidence="7">
    <location>
        <position position="221"/>
    </location>
</feature>
<dbReference type="InterPro" id="IPR001578">
    <property type="entry name" value="Peptidase_C12_UCH"/>
</dbReference>
<keyword evidence="4 7" id="KW-0833">Ubl conjugation pathway</keyword>
<evidence type="ECO:0000256" key="5">
    <source>
        <dbReference type="ARBA" id="ARBA00022801"/>
    </source>
</evidence>
<evidence type="ECO:0000259" key="9">
    <source>
        <dbReference type="PROSITE" id="PS52048"/>
    </source>
</evidence>
<name>A0A0H1B8T6_9EURO</name>
<dbReference type="STRING" id="2060906.A0A0H1B8T6"/>
<keyword evidence="5 7" id="KW-0378">Hydrolase</keyword>
<dbReference type="InterPro" id="IPR038765">
    <property type="entry name" value="Papain-like_cys_pep_sf"/>
</dbReference>
<keyword evidence="11" id="KW-1185">Reference proteome</keyword>
<proteinExistence type="inferred from homology"/>